<keyword evidence="10" id="KW-1185">Reference proteome</keyword>
<protein>
    <recommendedName>
        <fullName evidence="8">Transcriptional factor DELLA N-terminal domain-containing protein</fullName>
    </recommendedName>
</protein>
<evidence type="ECO:0000256" key="7">
    <source>
        <dbReference type="ARBA" id="ARBA00023242"/>
    </source>
</evidence>
<dbReference type="FunFam" id="1.10.10.1290:FF:000001">
    <property type="entry name" value="DELLA protein GAI"/>
    <property type="match status" value="1"/>
</dbReference>
<gene>
    <name evidence="9" type="ORF">C2S53_003739</name>
</gene>
<evidence type="ECO:0000313" key="10">
    <source>
        <dbReference type="Proteomes" id="UP001190926"/>
    </source>
</evidence>
<evidence type="ECO:0000256" key="6">
    <source>
        <dbReference type="ARBA" id="ARBA00023163"/>
    </source>
</evidence>
<proteinExistence type="inferred from homology"/>
<evidence type="ECO:0000256" key="2">
    <source>
        <dbReference type="ARBA" id="ARBA00010273"/>
    </source>
</evidence>
<feature type="domain" description="Transcriptional factor DELLA N-terminal" evidence="8">
    <location>
        <begin position="5"/>
        <end position="72"/>
    </location>
</feature>
<dbReference type="AlphaFoldDB" id="A0AAD4J3D3"/>
<dbReference type="Proteomes" id="UP001190926">
    <property type="component" value="Unassembled WGS sequence"/>
</dbReference>
<organism evidence="9 10">
    <name type="scientific">Perilla frutescens var. hirtella</name>
    <name type="common">Perilla citriodora</name>
    <name type="synonym">Perilla setoyensis</name>
    <dbReference type="NCBI Taxonomy" id="608512"/>
    <lineage>
        <taxon>Eukaryota</taxon>
        <taxon>Viridiplantae</taxon>
        <taxon>Streptophyta</taxon>
        <taxon>Embryophyta</taxon>
        <taxon>Tracheophyta</taxon>
        <taxon>Spermatophyta</taxon>
        <taxon>Magnoliopsida</taxon>
        <taxon>eudicotyledons</taxon>
        <taxon>Gunneridae</taxon>
        <taxon>Pentapetalae</taxon>
        <taxon>asterids</taxon>
        <taxon>lamiids</taxon>
        <taxon>Lamiales</taxon>
        <taxon>Lamiaceae</taxon>
        <taxon>Nepetoideae</taxon>
        <taxon>Elsholtzieae</taxon>
        <taxon>Perilla</taxon>
    </lineage>
</organism>
<sequence length="152" mass="17008">MCDDDELFAVLGYKVKSSDMADVAQKIEQLEQAMCNVEQDGLSQFASETTHYNPSDLSSWLESMISDLNPMPDFDAFLESFVNRTVSDSDLTAIPEEAVSRAPSVKKLKLLMEWHVVLVNSQSQEKGIMLVHSLMACAEAVHHGISNWRRLS</sequence>
<evidence type="ECO:0000256" key="5">
    <source>
        <dbReference type="ARBA" id="ARBA00023015"/>
    </source>
</evidence>
<dbReference type="EMBL" id="SDAM02000166">
    <property type="protein sequence ID" value="KAH6826372.1"/>
    <property type="molecule type" value="Genomic_DNA"/>
</dbReference>
<name>A0AAD4J3D3_PERFH</name>
<reference evidence="9 10" key="1">
    <citation type="journal article" date="2021" name="Nat. Commun.">
        <title>Incipient diploidization of the medicinal plant Perilla within 10,000 years.</title>
        <authorList>
            <person name="Zhang Y."/>
            <person name="Shen Q."/>
            <person name="Leng L."/>
            <person name="Zhang D."/>
            <person name="Chen S."/>
            <person name="Shi Y."/>
            <person name="Ning Z."/>
            <person name="Chen S."/>
        </authorList>
    </citation>
    <scope>NUCLEOTIDE SEQUENCE [LARGE SCALE GENOMIC DNA]</scope>
    <source>
        <strain evidence="10">cv. PC099</strain>
    </source>
</reference>
<dbReference type="InterPro" id="IPR021914">
    <property type="entry name" value="TF_DELLA_N"/>
</dbReference>
<evidence type="ECO:0000256" key="1">
    <source>
        <dbReference type="ARBA" id="ARBA00004123"/>
    </source>
</evidence>
<dbReference type="Pfam" id="PF12041">
    <property type="entry name" value="DELLA"/>
    <property type="match status" value="1"/>
</dbReference>
<evidence type="ECO:0000256" key="4">
    <source>
        <dbReference type="ARBA" id="ARBA00022941"/>
    </source>
</evidence>
<keyword evidence="3" id="KW-0832">Ubl conjugation</keyword>
<keyword evidence="7" id="KW-0539">Nucleus</keyword>
<dbReference type="Gene3D" id="1.10.10.1290">
    <property type="entry name" value="Transcriptional regulator DELLA, N-terminal domain"/>
    <property type="match status" value="1"/>
</dbReference>
<dbReference type="GO" id="GO:0005634">
    <property type="term" value="C:nucleus"/>
    <property type="evidence" value="ECO:0007669"/>
    <property type="project" value="UniProtKB-SubCell"/>
</dbReference>
<evidence type="ECO:0000256" key="3">
    <source>
        <dbReference type="ARBA" id="ARBA00022843"/>
    </source>
</evidence>
<accession>A0AAD4J3D3</accession>
<evidence type="ECO:0000313" key="9">
    <source>
        <dbReference type="EMBL" id="KAH6826372.1"/>
    </source>
</evidence>
<keyword evidence="5" id="KW-0805">Transcription regulation</keyword>
<keyword evidence="6" id="KW-0804">Transcription</keyword>
<comment type="similarity">
    <text evidence="2">Belongs to the GRAS family. DELLA subfamily.</text>
</comment>
<keyword evidence="4" id="KW-0939">Gibberellin signaling pathway</keyword>
<dbReference type="GO" id="GO:0009740">
    <property type="term" value="P:gibberellic acid mediated signaling pathway"/>
    <property type="evidence" value="ECO:0007669"/>
    <property type="project" value="UniProtKB-KW"/>
</dbReference>
<comment type="caution">
    <text evidence="9">The sequence shown here is derived from an EMBL/GenBank/DDBJ whole genome shotgun (WGS) entry which is preliminary data.</text>
</comment>
<dbReference type="InterPro" id="IPR038088">
    <property type="entry name" value="DELLA_N_sf"/>
</dbReference>
<evidence type="ECO:0000259" key="8">
    <source>
        <dbReference type="Pfam" id="PF12041"/>
    </source>
</evidence>
<dbReference type="SMART" id="SM01129">
    <property type="entry name" value="DELLA"/>
    <property type="match status" value="1"/>
</dbReference>
<comment type="subcellular location">
    <subcellularLocation>
        <location evidence="1">Nucleus</location>
    </subcellularLocation>
</comment>